<comment type="similarity">
    <text evidence="2">Belongs to the LAZY family.</text>
</comment>
<dbReference type="Proteomes" id="UP001187192">
    <property type="component" value="Unassembled WGS sequence"/>
</dbReference>
<dbReference type="EMBL" id="BTGU01000044">
    <property type="protein sequence ID" value="GMN52962.1"/>
    <property type="molecule type" value="Genomic_DNA"/>
</dbReference>
<evidence type="ECO:0000313" key="4">
    <source>
        <dbReference type="EMBL" id="GMN52962.1"/>
    </source>
</evidence>
<feature type="compositionally biased region" description="Basic and acidic residues" evidence="3">
    <location>
        <begin position="222"/>
        <end position="238"/>
    </location>
</feature>
<dbReference type="PANTHER" id="PTHR34045:SF3">
    <property type="entry name" value="PROTEIN LAZY 4"/>
    <property type="match status" value="1"/>
</dbReference>
<name>A0AA88DF83_FICCA</name>
<evidence type="ECO:0000313" key="5">
    <source>
        <dbReference type="Proteomes" id="UP001187192"/>
    </source>
</evidence>
<keyword evidence="5" id="KW-1185">Reference proteome</keyword>
<feature type="region of interest" description="Disordered" evidence="3">
    <location>
        <begin position="196"/>
        <end position="238"/>
    </location>
</feature>
<reference evidence="4" key="1">
    <citation type="submission" date="2023-07" db="EMBL/GenBank/DDBJ databases">
        <title>draft genome sequence of fig (Ficus carica).</title>
        <authorList>
            <person name="Takahashi T."/>
            <person name="Nishimura K."/>
        </authorList>
    </citation>
    <scope>NUCLEOTIDE SEQUENCE</scope>
</reference>
<sequence>MIFVVLLIEAAVAEPGIEEVNDWLHGLLTIGTFGKNDLKEDLQKVNVDGDSPSSSEDHVQDPASDEYLQEEVNSLSHEQYDHDLFSAIGAEQVQLHRQLSIEPERYTSNDAQCCDESSNRSDSLQHGMSLVMSRGKDVSMDSAKNAVGKKSFSFLVKKVFLCRSGFPSGPSPKSPIQESRMEKMLRTILHKKIYPQSSSPSLSAKKYLENGNMLSSNEDDITENKADKGSKWVRTDSE</sequence>
<evidence type="ECO:0000256" key="1">
    <source>
        <dbReference type="ARBA" id="ARBA00022604"/>
    </source>
</evidence>
<protein>
    <submittedName>
        <fullName evidence="4">Uncharacterized protein</fullName>
    </submittedName>
</protein>
<accession>A0AA88DF83</accession>
<comment type="caution">
    <text evidence="4">The sequence shown here is derived from an EMBL/GenBank/DDBJ whole genome shotgun (WGS) entry which is preliminary data.</text>
</comment>
<dbReference type="InterPro" id="IPR044683">
    <property type="entry name" value="LAZY"/>
</dbReference>
<keyword evidence="1" id="KW-0341">Growth regulation</keyword>
<dbReference type="PANTHER" id="PTHR34045">
    <property type="entry name" value="OS03G0406300 PROTEIN"/>
    <property type="match status" value="1"/>
</dbReference>
<organism evidence="4 5">
    <name type="scientific">Ficus carica</name>
    <name type="common">Common fig</name>
    <dbReference type="NCBI Taxonomy" id="3494"/>
    <lineage>
        <taxon>Eukaryota</taxon>
        <taxon>Viridiplantae</taxon>
        <taxon>Streptophyta</taxon>
        <taxon>Embryophyta</taxon>
        <taxon>Tracheophyta</taxon>
        <taxon>Spermatophyta</taxon>
        <taxon>Magnoliopsida</taxon>
        <taxon>eudicotyledons</taxon>
        <taxon>Gunneridae</taxon>
        <taxon>Pentapetalae</taxon>
        <taxon>rosids</taxon>
        <taxon>fabids</taxon>
        <taxon>Rosales</taxon>
        <taxon>Moraceae</taxon>
        <taxon>Ficeae</taxon>
        <taxon>Ficus</taxon>
    </lineage>
</organism>
<evidence type="ECO:0000256" key="3">
    <source>
        <dbReference type="SAM" id="MobiDB-lite"/>
    </source>
</evidence>
<dbReference type="GO" id="GO:0009630">
    <property type="term" value="P:gravitropism"/>
    <property type="evidence" value="ECO:0007669"/>
    <property type="project" value="InterPro"/>
</dbReference>
<proteinExistence type="inferred from homology"/>
<dbReference type="AlphaFoldDB" id="A0AA88DF83"/>
<dbReference type="GO" id="GO:0040008">
    <property type="term" value="P:regulation of growth"/>
    <property type="evidence" value="ECO:0007669"/>
    <property type="project" value="InterPro"/>
</dbReference>
<evidence type="ECO:0000256" key="2">
    <source>
        <dbReference type="ARBA" id="ARBA00024198"/>
    </source>
</evidence>
<gene>
    <name evidence="4" type="ORF">TIFTF001_022106</name>
</gene>